<dbReference type="STRING" id="1862672.BO225_05430"/>
<sequence length="134" mass="14996">MIRVEITGDSYAEIEAQLMGFLANPSATIEPDQMGFTLEKQKLTKDDLDRPFEDEHATKQAIKRPEVTKTNTQTKTEPKPTEEKAYTLEEVRAAAMSKLDGPRFKALLSQLGAKNLTTLDPAKYGELMELIDHA</sequence>
<dbReference type="OrthoDB" id="9833623at2"/>
<dbReference type="RefSeq" id="WP_076341261.1">
    <property type="nucleotide sequence ID" value="NZ_CAOQIG010000002.1"/>
</dbReference>
<keyword evidence="3" id="KW-1185">Reference proteome</keyword>
<reference evidence="2 3" key="1">
    <citation type="submission" date="2016-11" db="EMBL/GenBank/DDBJ databases">
        <title>Description of two novel members of the family Erysipelotrichaceae: Ileibacterium lipovorans gen. nov., sp. nov. and Dubosiella newyorkensis, gen. nov., sp. nov.</title>
        <authorList>
            <person name="Cox L.M."/>
            <person name="Sohn J."/>
            <person name="Tyrrell K.L."/>
            <person name="Citron D.M."/>
            <person name="Lawson P.A."/>
            <person name="Patel N.B."/>
            <person name="Iizumi T."/>
            <person name="Perez-Perez G.I."/>
            <person name="Goldstein E.J."/>
            <person name="Blaser M.J."/>
        </authorList>
    </citation>
    <scope>NUCLEOTIDE SEQUENCE [LARGE SCALE GENOMIC DNA]</scope>
    <source>
        <strain evidence="2 3">NYU-BL-A4</strain>
    </source>
</reference>
<dbReference type="EMBL" id="MPKA01000062">
    <property type="protein sequence ID" value="OLU46613.1"/>
    <property type="molecule type" value="Genomic_DNA"/>
</dbReference>
<name>A0A1U7NMU8_9FIRM</name>
<dbReference type="AlphaFoldDB" id="A0A1U7NMU8"/>
<evidence type="ECO:0000313" key="3">
    <source>
        <dbReference type="Proteomes" id="UP000186705"/>
    </source>
</evidence>
<comment type="caution">
    <text evidence="2">The sequence shown here is derived from an EMBL/GenBank/DDBJ whole genome shotgun (WGS) entry which is preliminary data.</text>
</comment>
<evidence type="ECO:0008006" key="4">
    <source>
        <dbReference type="Google" id="ProtNLM"/>
    </source>
</evidence>
<gene>
    <name evidence="2" type="ORF">BO225_05430</name>
</gene>
<feature type="compositionally biased region" description="Basic and acidic residues" evidence="1">
    <location>
        <begin position="45"/>
        <end position="67"/>
    </location>
</feature>
<feature type="region of interest" description="Disordered" evidence="1">
    <location>
        <begin position="45"/>
        <end position="84"/>
    </location>
</feature>
<dbReference type="GeneID" id="78275388"/>
<accession>A0A1U7NMU8</accession>
<evidence type="ECO:0000256" key="1">
    <source>
        <dbReference type="SAM" id="MobiDB-lite"/>
    </source>
</evidence>
<evidence type="ECO:0000313" key="2">
    <source>
        <dbReference type="EMBL" id="OLU46613.1"/>
    </source>
</evidence>
<dbReference type="Proteomes" id="UP000186705">
    <property type="component" value="Unassembled WGS sequence"/>
</dbReference>
<organism evidence="2 3">
    <name type="scientific">Dubosiella newyorkensis</name>
    <dbReference type="NCBI Taxonomy" id="1862672"/>
    <lineage>
        <taxon>Bacteria</taxon>
        <taxon>Bacillati</taxon>
        <taxon>Bacillota</taxon>
        <taxon>Erysipelotrichia</taxon>
        <taxon>Erysipelotrichales</taxon>
        <taxon>Erysipelotrichaceae</taxon>
        <taxon>Dubosiella</taxon>
    </lineage>
</organism>
<protein>
    <recommendedName>
        <fullName evidence="4">rRNA biogenesis protein rrp5</fullName>
    </recommendedName>
</protein>
<proteinExistence type="predicted"/>